<dbReference type="Gene3D" id="2.60.40.1120">
    <property type="entry name" value="Carboxypeptidase-like, regulatory domain"/>
    <property type="match status" value="1"/>
</dbReference>
<organism evidence="1 2">
    <name type="scientific">Methanothrix thermoacetophila (strain DSM 6194 / JCM 14653 / NBRC 101360 / PT)</name>
    <name type="common">Methanosaeta thermophila</name>
    <dbReference type="NCBI Taxonomy" id="349307"/>
    <lineage>
        <taxon>Archaea</taxon>
        <taxon>Methanobacteriati</taxon>
        <taxon>Methanobacteriota</taxon>
        <taxon>Stenosarchaea group</taxon>
        <taxon>Methanomicrobia</taxon>
        <taxon>Methanotrichales</taxon>
        <taxon>Methanotrichaceae</taxon>
        <taxon>Methanothrix</taxon>
    </lineage>
</organism>
<dbReference type="RefSeq" id="WP_011696844.1">
    <property type="nucleotide sequence ID" value="NC_008553.1"/>
</dbReference>
<reference evidence="1 2" key="1">
    <citation type="submission" date="2006-10" db="EMBL/GenBank/DDBJ databases">
        <title>Complete sequence of Methanosaeta thermophila PT.</title>
        <authorList>
            <consortium name="US DOE Joint Genome Institute"/>
            <person name="Copeland A."/>
            <person name="Lucas S."/>
            <person name="Lapidus A."/>
            <person name="Barry K."/>
            <person name="Detter J.C."/>
            <person name="Glavina del Rio T."/>
            <person name="Hammon N."/>
            <person name="Israni S."/>
            <person name="Pitluck S."/>
            <person name="Chain P."/>
            <person name="Malfatti S."/>
            <person name="Shin M."/>
            <person name="Vergez L."/>
            <person name="Schmutz J."/>
            <person name="Larimer F."/>
            <person name="Land M."/>
            <person name="Hauser L."/>
            <person name="Kyrpides N."/>
            <person name="Kim E."/>
            <person name="Smith K.S."/>
            <person name="Ingram-Smith C."/>
            <person name="Richardson P."/>
        </authorList>
    </citation>
    <scope>NUCLEOTIDE SEQUENCE [LARGE SCALE GENOMIC DNA]</scope>
    <source>
        <strain evidence="2">DSM 6194 / JCM 14653 / NBRC 101360 / PT</strain>
    </source>
</reference>
<name>A0B9U2_METTP</name>
<dbReference type="GeneID" id="4463452"/>
<gene>
    <name evidence="1" type="ordered locus">Mthe_1700</name>
</gene>
<evidence type="ECO:0000313" key="2">
    <source>
        <dbReference type="Proteomes" id="UP000000674"/>
    </source>
</evidence>
<dbReference type="KEGG" id="mtp:Mthe_1700"/>
<sequence length="317" mass="34141">MDYVKHIILLAILLNLIAGPCEAFGAAGTKQPDWLTPWSTPQQAVTTVEPDYLNPFAVERPEWDPYAPFDSQQMVIERMDPIAEGLTIKDELRLPNILYVQQGSMLTTRASVILGDPIILWVYTSVPGNLLLYDNGRMVYSTGLMMPGWYRITGAQADLLTNHLYVMRVGGLLTNNVSVLVDPGRYPTTYSLVGRVVDQNGAGIPWARVVISSGEGGSFTITTDMLGYYGMDLPSGYYVITAVAPGYTFTQVMAKVWLGTVSAAPTIVGIPTGQPVPVSYSPVSAPSTQTNTGISAVPAAIQGYSSQGQGNGVQNLI</sequence>
<dbReference type="Proteomes" id="UP000000674">
    <property type="component" value="Chromosome"/>
</dbReference>
<dbReference type="OrthoDB" id="385846at2157"/>
<keyword evidence="2" id="KW-1185">Reference proteome</keyword>
<dbReference type="SUPFAM" id="SSF49464">
    <property type="entry name" value="Carboxypeptidase regulatory domain-like"/>
    <property type="match status" value="1"/>
</dbReference>
<dbReference type="AlphaFoldDB" id="A0B9U2"/>
<dbReference type="HOGENOM" id="CLU_876076_0_0_2"/>
<dbReference type="InterPro" id="IPR008969">
    <property type="entry name" value="CarboxyPept-like_regulatory"/>
</dbReference>
<dbReference type="EMBL" id="CP000477">
    <property type="protein sequence ID" value="ABK15466.1"/>
    <property type="molecule type" value="Genomic_DNA"/>
</dbReference>
<proteinExistence type="predicted"/>
<dbReference type="Pfam" id="PF13620">
    <property type="entry name" value="CarboxypepD_reg"/>
    <property type="match status" value="1"/>
</dbReference>
<accession>A0B9U2</accession>
<evidence type="ECO:0008006" key="3">
    <source>
        <dbReference type="Google" id="ProtNLM"/>
    </source>
</evidence>
<evidence type="ECO:0000313" key="1">
    <source>
        <dbReference type="EMBL" id="ABK15466.1"/>
    </source>
</evidence>
<protein>
    <recommendedName>
        <fullName evidence="3">Carboxypeptidase regulatory-like domain-containing protein</fullName>
    </recommendedName>
</protein>